<organism evidence="2 3">
    <name type="scientific">Paracoccidioides brasiliensis</name>
    <dbReference type="NCBI Taxonomy" id="121759"/>
    <lineage>
        <taxon>Eukaryota</taxon>
        <taxon>Fungi</taxon>
        <taxon>Dikarya</taxon>
        <taxon>Ascomycota</taxon>
        <taxon>Pezizomycotina</taxon>
        <taxon>Eurotiomycetes</taxon>
        <taxon>Eurotiomycetidae</taxon>
        <taxon>Onygenales</taxon>
        <taxon>Ajellomycetaceae</taxon>
        <taxon>Paracoccidioides</taxon>
    </lineage>
</organism>
<dbReference type="AlphaFoldDB" id="A0A1D2J2N6"/>
<comment type="caution">
    <text evidence="2">The sequence shown here is derived from an EMBL/GenBank/DDBJ whole genome shotgun (WGS) entry which is preliminary data.</text>
</comment>
<evidence type="ECO:0000313" key="3">
    <source>
        <dbReference type="Proteomes" id="UP000242814"/>
    </source>
</evidence>
<dbReference type="Proteomes" id="UP000242814">
    <property type="component" value="Unassembled WGS sequence"/>
</dbReference>
<feature type="compositionally biased region" description="Basic and acidic residues" evidence="1">
    <location>
        <begin position="41"/>
        <end position="73"/>
    </location>
</feature>
<protein>
    <submittedName>
        <fullName evidence="2">Uncharacterized protein</fullName>
    </submittedName>
</protein>
<feature type="region of interest" description="Disordered" evidence="1">
    <location>
        <begin position="28"/>
        <end position="73"/>
    </location>
</feature>
<sequence>MRGFTKQIVKKRKELLNKPKSNFNVISEKHMKPKRLKKTRKTEQHKAQQLAKEAKKTQLEAEKQEQPHTHTAK</sequence>
<dbReference type="EMBL" id="LZYO01001050">
    <property type="protein sequence ID" value="ODH12560.1"/>
    <property type="molecule type" value="Genomic_DNA"/>
</dbReference>
<accession>A0A1D2J2N6</accession>
<feature type="compositionally biased region" description="Basic residues" evidence="1">
    <location>
        <begin position="31"/>
        <end position="40"/>
    </location>
</feature>
<evidence type="ECO:0000256" key="1">
    <source>
        <dbReference type="SAM" id="MobiDB-lite"/>
    </source>
</evidence>
<reference evidence="2 3" key="1">
    <citation type="submission" date="2016-06" db="EMBL/GenBank/DDBJ databases">
        <authorList>
            <person name="Kjaerup R.B."/>
            <person name="Dalgaard T.S."/>
            <person name="Juul-Madsen H.R."/>
        </authorList>
    </citation>
    <scope>NUCLEOTIDE SEQUENCE [LARGE SCALE GENOMIC DNA]</scope>
    <source>
        <strain evidence="2 3">Pb300</strain>
    </source>
</reference>
<gene>
    <name evidence="2" type="ORF">ACO22_08144</name>
</gene>
<name>A0A1D2J2N6_PARBR</name>
<proteinExistence type="predicted"/>
<evidence type="ECO:0000313" key="2">
    <source>
        <dbReference type="EMBL" id="ODH12560.1"/>
    </source>
</evidence>